<feature type="chain" id="PRO_5022973526" evidence="1">
    <location>
        <begin position="25"/>
        <end position="318"/>
    </location>
</feature>
<gene>
    <name evidence="3" type="ORF">FXF49_04525</name>
</gene>
<dbReference type="PANTHER" id="PTHR30469:SF15">
    <property type="entry name" value="HLYD FAMILY OF SECRETION PROTEINS"/>
    <property type="match status" value="1"/>
</dbReference>
<feature type="domain" description="CzcB-like barrel-sandwich hybrid" evidence="2">
    <location>
        <begin position="64"/>
        <end position="245"/>
    </location>
</feature>
<protein>
    <submittedName>
        <fullName evidence="3">HlyD family efflux transporter periplasmic adaptor subunit</fullName>
    </submittedName>
</protein>
<dbReference type="Gene3D" id="1.10.287.470">
    <property type="entry name" value="Helix hairpin bin"/>
    <property type="match status" value="1"/>
</dbReference>
<dbReference type="PROSITE" id="PS51257">
    <property type="entry name" value="PROKAR_LIPOPROTEIN"/>
    <property type="match status" value="1"/>
</dbReference>
<dbReference type="PANTHER" id="PTHR30469">
    <property type="entry name" value="MULTIDRUG RESISTANCE PROTEIN MDTA"/>
    <property type="match status" value="1"/>
</dbReference>
<proteinExistence type="predicted"/>
<dbReference type="Proteomes" id="UP000323337">
    <property type="component" value="Unassembled WGS sequence"/>
</dbReference>
<dbReference type="Gene3D" id="2.40.50.100">
    <property type="match status" value="1"/>
</dbReference>
<feature type="non-terminal residue" evidence="3">
    <location>
        <position position="318"/>
    </location>
</feature>
<feature type="signal peptide" evidence="1">
    <location>
        <begin position="1"/>
        <end position="24"/>
    </location>
</feature>
<dbReference type="RefSeq" id="WP_303700716.1">
    <property type="nucleotide sequence ID" value="NZ_VSIV01000102.1"/>
</dbReference>
<evidence type="ECO:0000256" key="1">
    <source>
        <dbReference type="SAM" id="SignalP"/>
    </source>
</evidence>
<evidence type="ECO:0000259" key="2">
    <source>
        <dbReference type="Pfam" id="PF25973"/>
    </source>
</evidence>
<accession>A0A5D0MQ59</accession>
<name>A0A5D0MQ59_FLESI</name>
<dbReference type="InterPro" id="IPR058647">
    <property type="entry name" value="BSH_CzcB-like"/>
</dbReference>
<dbReference type="SUPFAM" id="SSF111369">
    <property type="entry name" value="HlyD-like secretion proteins"/>
    <property type="match status" value="1"/>
</dbReference>
<evidence type="ECO:0000313" key="4">
    <source>
        <dbReference type="Proteomes" id="UP000323337"/>
    </source>
</evidence>
<organism evidence="3 4">
    <name type="scientific">Flexistipes sinusarabici</name>
    <dbReference type="NCBI Taxonomy" id="2352"/>
    <lineage>
        <taxon>Bacteria</taxon>
        <taxon>Pseudomonadati</taxon>
        <taxon>Deferribacterota</taxon>
        <taxon>Deferribacteres</taxon>
        <taxon>Deferribacterales</taxon>
        <taxon>Flexistipitaceae</taxon>
        <taxon>Flexistipes</taxon>
    </lineage>
</organism>
<comment type="caution">
    <text evidence="3">The sequence shown here is derived from an EMBL/GenBank/DDBJ whole genome shotgun (WGS) entry which is preliminary data.</text>
</comment>
<dbReference type="GO" id="GO:0015562">
    <property type="term" value="F:efflux transmembrane transporter activity"/>
    <property type="evidence" value="ECO:0007669"/>
    <property type="project" value="TreeGrafter"/>
</dbReference>
<sequence length="318" mass="35334">MKSRKGIFLMFFAAIIISCSNAEAEKETSLYDKPDMFTVDTIVVSKEVRDAKITFSATVASDKTVILMPKIMGYIKSINVDIGDSFHKNDVLVSISSDELDARLKMAESAVNEACIGLRQAESGLKMAQMGKRKAEAQFNLAEKTYKRYERLLESESVSQQEYDQVEAEYLSAKESYNITIENVKLAEKKLTQADTKLKQAEAMLSEAQSYIDYKEIKAPFYGVVLQKLSEEGDLASPNVAILKIGTNEKIVKAEIGEDLFDTVSIGDNVMINYPTENRSFAAKIKKKSSQISPGSRKFIIETTASDELPDGAYVKVT</sequence>
<dbReference type="GO" id="GO:1990281">
    <property type="term" value="C:efflux pump complex"/>
    <property type="evidence" value="ECO:0007669"/>
    <property type="project" value="TreeGrafter"/>
</dbReference>
<dbReference type="AlphaFoldDB" id="A0A5D0MQ59"/>
<keyword evidence="1" id="KW-0732">Signal</keyword>
<evidence type="ECO:0000313" key="3">
    <source>
        <dbReference type="EMBL" id="TYB33793.1"/>
    </source>
</evidence>
<dbReference type="Pfam" id="PF25973">
    <property type="entry name" value="BSH_CzcB"/>
    <property type="match status" value="1"/>
</dbReference>
<dbReference type="EMBL" id="VSIV01000102">
    <property type="protein sequence ID" value="TYB33793.1"/>
    <property type="molecule type" value="Genomic_DNA"/>
</dbReference>
<reference evidence="3 4" key="1">
    <citation type="submission" date="2019-08" db="EMBL/GenBank/DDBJ databases">
        <title>Genomic characterization of a novel candidate phylum (ARYD3) from a high temperature, high salinity tertiary oil reservoir in north central Oklahoma, USA.</title>
        <authorList>
            <person name="Youssef N.H."/>
            <person name="Yadav A."/>
            <person name="Elshahed M.S."/>
        </authorList>
    </citation>
    <scope>NUCLEOTIDE SEQUENCE [LARGE SCALE GENOMIC DNA]</scope>
    <source>
        <strain evidence="3">ARYD1</strain>
    </source>
</reference>